<reference evidence="10 11" key="1">
    <citation type="submission" date="2023-11" db="EMBL/GenBank/DDBJ databases">
        <title>Halocaridina rubra genome assembly.</title>
        <authorList>
            <person name="Smith C."/>
        </authorList>
    </citation>
    <scope>NUCLEOTIDE SEQUENCE [LARGE SCALE GENOMIC DNA]</scope>
    <source>
        <strain evidence="10">EP-1</strain>
        <tissue evidence="10">Whole</tissue>
    </source>
</reference>
<dbReference type="EMBL" id="JAXCGZ010003919">
    <property type="protein sequence ID" value="KAK7082686.1"/>
    <property type="molecule type" value="Genomic_DNA"/>
</dbReference>
<dbReference type="Gene3D" id="3.40.50.300">
    <property type="entry name" value="P-loop containing nucleotide triphosphate hydrolases"/>
    <property type="match status" value="1"/>
</dbReference>
<evidence type="ECO:0000256" key="8">
    <source>
        <dbReference type="ARBA" id="ARBA00023136"/>
    </source>
</evidence>
<keyword evidence="8" id="KW-0472">Membrane</keyword>
<evidence type="ECO:0000313" key="11">
    <source>
        <dbReference type="Proteomes" id="UP001381693"/>
    </source>
</evidence>
<dbReference type="PANTHER" id="PTHR12129:SF15">
    <property type="entry name" value="URONYL 2-SULFOTRANSFERASE"/>
    <property type="match status" value="1"/>
</dbReference>
<keyword evidence="11" id="KW-1185">Reference proteome</keyword>
<accession>A0AAN9A6N8</accession>
<dbReference type="AlphaFoldDB" id="A0AAN9A6N8"/>
<dbReference type="Pfam" id="PF03567">
    <property type="entry name" value="Sulfotransfer_2"/>
    <property type="match status" value="1"/>
</dbReference>
<dbReference type="GO" id="GO:0000139">
    <property type="term" value="C:Golgi membrane"/>
    <property type="evidence" value="ECO:0007669"/>
    <property type="project" value="UniProtKB-SubCell"/>
</dbReference>
<dbReference type="InterPro" id="IPR005331">
    <property type="entry name" value="Sulfotransferase"/>
</dbReference>
<keyword evidence="6" id="KW-1133">Transmembrane helix</keyword>
<evidence type="ECO:0000256" key="6">
    <source>
        <dbReference type="ARBA" id="ARBA00022989"/>
    </source>
</evidence>
<keyword evidence="3" id="KW-0808">Transferase</keyword>
<comment type="similarity">
    <text evidence="2">Belongs to the sulfotransferase 3 family.</text>
</comment>
<dbReference type="InterPro" id="IPR027417">
    <property type="entry name" value="P-loop_NTPase"/>
</dbReference>
<keyword evidence="7" id="KW-0333">Golgi apparatus</keyword>
<gene>
    <name evidence="10" type="ORF">SK128_004582</name>
</gene>
<comment type="subcellular location">
    <subcellularLocation>
        <location evidence="1">Golgi apparatus membrane</location>
        <topology evidence="1">Single-pass type II membrane protein</topology>
    </subcellularLocation>
</comment>
<evidence type="ECO:0000256" key="7">
    <source>
        <dbReference type="ARBA" id="ARBA00023034"/>
    </source>
</evidence>
<dbReference type="GO" id="GO:0008146">
    <property type="term" value="F:sulfotransferase activity"/>
    <property type="evidence" value="ECO:0007669"/>
    <property type="project" value="InterPro"/>
</dbReference>
<evidence type="ECO:0000256" key="9">
    <source>
        <dbReference type="ARBA" id="ARBA00023180"/>
    </source>
</evidence>
<dbReference type="PANTHER" id="PTHR12129">
    <property type="entry name" value="HEPARAN SULFATE 2-O-SULFOTRANSFERASE"/>
    <property type="match status" value="1"/>
</dbReference>
<keyword evidence="5" id="KW-0735">Signal-anchor</keyword>
<sequence length="568" mass="65754">MANIPRPRYFITVLVWVATCCCLLLIWQVPPPPSLSSSSAYASSNARDFYVPAPPITHNLKPVSRTHVSNLLYLQPKNKQKTTTTQTRSSGAWLQNLATDKNIRTPSLVDSNVRSFSFPKLDSYAKITFNDKVQKNLGSSLTGYHQDKDPFLPINDPLSSHRSEVWDATPTDVDVIALQGGHDKRLPRQRHLEQDLPLTKPSNIVFSKHKWTKNLLATPSRDMNDVDKVQNDENRIYRSQEPEDVQDQETNEYEMNHYSDNKSEYGDGYSSYKYELYDVGKEDLGGKYNVTPPDASLLVYNRIPKCASSTMQTLLRKLSRHLNFEHVSSQIYNMHQLTQEEQEKLVENLTSSLLEAPSHALSYDRHLYYTNFTGLGLTPPVYINVVRDPVERFISSFYYRRSEERLSRIQMNGHPISPSFSWINRTVEQCVMLNDPECSFLPGEEKERILSYFCGHQEFCRIVGNHNALQVAKDVVSKEYSVVGLVEHMELSLKLMELLVPRFMEGALQTYENIRQREHMAVNVNQQKPQVSANIRETLHQRMSDDYDFYFFLEQRLFEQRKNFLSKR</sequence>
<organism evidence="10 11">
    <name type="scientific">Halocaridina rubra</name>
    <name type="common">Hawaiian red shrimp</name>
    <dbReference type="NCBI Taxonomy" id="373956"/>
    <lineage>
        <taxon>Eukaryota</taxon>
        <taxon>Metazoa</taxon>
        <taxon>Ecdysozoa</taxon>
        <taxon>Arthropoda</taxon>
        <taxon>Crustacea</taxon>
        <taxon>Multicrustacea</taxon>
        <taxon>Malacostraca</taxon>
        <taxon>Eumalacostraca</taxon>
        <taxon>Eucarida</taxon>
        <taxon>Decapoda</taxon>
        <taxon>Pleocyemata</taxon>
        <taxon>Caridea</taxon>
        <taxon>Atyoidea</taxon>
        <taxon>Atyidae</taxon>
        <taxon>Halocaridina</taxon>
    </lineage>
</organism>
<dbReference type="InterPro" id="IPR007734">
    <property type="entry name" value="Heparan_SO4_2-O-STrfase"/>
</dbReference>
<evidence type="ECO:0000313" key="10">
    <source>
        <dbReference type="EMBL" id="KAK7082686.1"/>
    </source>
</evidence>
<evidence type="ECO:0000256" key="1">
    <source>
        <dbReference type="ARBA" id="ARBA00004323"/>
    </source>
</evidence>
<comment type="caution">
    <text evidence="10">The sequence shown here is derived from an EMBL/GenBank/DDBJ whole genome shotgun (WGS) entry which is preliminary data.</text>
</comment>
<evidence type="ECO:0000256" key="4">
    <source>
        <dbReference type="ARBA" id="ARBA00022692"/>
    </source>
</evidence>
<name>A0AAN9A6N8_HALRR</name>
<keyword evidence="9" id="KW-0325">Glycoprotein</keyword>
<dbReference type="Proteomes" id="UP001381693">
    <property type="component" value="Unassembled WGS sequence"/>
</dbReference>
<keyword evidence="4" id="KW-0812">Transmembrane</keyword>
<evidence type="ECO:0000256" key="5">
    <source>
        <dbReference type="ARBA" id="ARBA00022968"/>
    </source>
</evidence>
<protein>
    <recommendedName>
        <fullName evidence="12">Uronyl 2-sulfotransferase</fullName>
    </recommendedName>
</protein>
<evidence type="ECO:0000256" key="3">
    <source>
        <dbReference type="ARBA" id="ARBA00022679"/>
    </source>
</evidence>
<evidence type="ECO:0000256" key="2">
    <source>
        <dbReference type="ARBA" id="ARBA00010569"/>
    </source>
</evidence>
<proteinExistence type="inferred from homology"/>
<dbReference type="SUPFAM" id="SSF52540">
    <property type="entry name" value="P-loop containing nucleoside triphosphate hydrolases"/>
    <property type="match status" value="1"/>
</dbReference>
<evidence type="ECO:0008006" key="12">
    <source>
        <dbReference type="Google" id="ProtNLM"/>
    </source>
</evidence>